<comment type="caution">
    <text evidence="4">The sequence shown here is derived from an EMBL/GenBank/DDBJ whole genome shotgun (WGS) entry which is preliminary data.</text>
</comment>
<evidence type="ECO:0000313" key="4">
    <source>
        <dbReference type="EMBL" id="OJA19214.1"/>
    </source>
</evidence>
<dbReference type="PANTHER" id="PTHR43618:SF8">
    <property type="entry name" value="7ALPHA-HYDROXYSTEROID DEHYDROGENASE"/>
    <property type="match status" value="1"/>
</dbReference>
<dbReference type="SUPFAM" id="SSF51735">
    <property type="entry name" value="NAD(P)-binding Rossmann-fold domains"/>
    <property type="match status" value="1"/>
</dbReference>
<dbReference type="InterPro" id="IPR036291">
    <property type="entry name" value="NAD(P)-bd_dom_sf"/>
</dbReference>
<sequence length="286" mass="29481">MSTLDFSVQSLFNVKGKIALVTGGGSGIGKTIASALVQNGAKVYIAARKESQLKEAVAELNAKGPGSADYIVANVSSKAGTDALISALEVREPAKKLHILVNNSGVSWGSAFDNFPEEKGWDNVMAVNVKSLFYLTSGLSAWLAKDASALDPGRVINISSVASVTPHAESMVSADGHGTWSYNVSKAAVNHLTSILAVKLGPQKITVNAICPGIFPTKMTAFGFKNTGEAKIVATQPTGRVGQPSDLAGLALFLTSPASAHVTGAHILLDGGATLSKQGIAPQVKL</sequence>
<dbReference type="STRING" id="180088.A0A1J8QC35"/>
<keyword evidence="5" id="KW-1185">Reference proteome</keyword>
<proteinExistence type="inferred from homology"/>
<gene>
    <name evidence="4" type="ORF">AZE42_06772</name>
</gene>
<dbReference type="FunFam" id="3.40.50.720:FF:000084">
    <property type="entry name" value="Short-chain dehydrogenase reductase"/>
    <property type="match status" value="1"/>
</dbReference>
<reference evidence="4 5" key="1">
    <citation type="submission" date="2016-03" db="EMBL/GenBank/DDBJ databases">
        <title>Comparative genomics of the ectomycorrhizal sister species Rhizopogon vinicolor and Rhizopogon vesiculosus (Basidiomycota: Boletales) reveals a divergence of the mating type B locus.</title>
        <authorList>
            <person name="Mujic A.B."/>
            <person name="Kuo A."/>
            <person name="Tritt A."/>
            <person name="Lipzen A."/>
            <person name="Chen C."/>
            <person name="Johnson J."/>
            <person name="Sharma A."/>
            <person name="Barry K."/>
            <person name="Grigoriev I.V."/>
            <person name="Spatafora J.W."/>
        </authorList>
    </citation>
    <scope>NUCLEOTIDE SEQUENCE [LARGE SCALE GENOMIC DNA]</scope>
    <source>
        <strain evidence="4 5">AM-OR11-056</strain>
    </source>
</reference>
<keyword evidence="3" id="KW-0560">Oxidoreductase</keyword>
<dbReference type="EMBL" id="LVVM01001125">
    <property type="protein sequence ID" value="OJA19214.1"/>
    <property type="molecule type" value="Genomic_DNA"/>
</dbReference>
<accession>A0A1J8QC35</accession>
<dbReference type="PRINTS" id="PR00080">
    <property type="entry name" value="SDRFAMILY"/>
</dbReference>
<dbReference type="AlphaFoldDB" id="A0A1J8QC35"/>
<protein>
    <recommendedName>
        <fullName evidence="6">NAD(P)-binding protein</fullName>
    </recommendedName>
</protein>
<dbReference type="Gene3D" id="3.40.50.720">
    <property type="entry name" value="NAD(P)-binding Rossmann-like Domain"/>
    <property type="match status" value="1"/>
</dbReference>
<dbReference type="GO" id="GO:0016491">
    <property type="term" value="F:oxidoreductase activity"/>
    <property type="evidence" value="ECO:0007669"/>
    <property type="project" value="UniProtKB-KW"/>
</dbReference>
<comment type="similarity">
    <text evidence="1">Belongs to the short-chain dehydrogenases/reductases (SDR) family.</text>
</comment>
<evidence type="ECO:0000313" key="5">
    <source>
        <dbReference type="Proteomes" id="UP000183567"/>
    </source>
</evidence>
<name>A0A1J8QC35_9AGAM</name>
<evidence type="ECO:0000256" key="3">
    <source>
        <dbReference type="ARBA" id="ARBA00023002"/>
    </source>
</evidence>
<dbReference type="Pfam" id="PF13561">
    <property type="entry name" value="adh_short_C2"/>
    <property type="match status" value="1"/>
</dbReference>
<evidence type="ECO:0000256" key="2">
    <source>
        <dbReference type="ARBA" id="ARBA00022857"/>
    </source>
</evidence>
<dbReference type="InterPro" id="IPR002347">
    <property type="entry name" value="SDR_fam"/>
</dbReference>
<organism evidence="4 5">
    <name type="scientific">Rhizopogon vesiculosus</name>
    <dbReference type="NCBI Taxonomy" id="180088"/>
    <lineage>
        <taxon>Eukaryota</taxon>
        <taxon>Fungi</taxon>
        <taxon>Dikarya</taxon>
        <taxon>Basidiomycota</taxon>
        <taxon>Agaricomycotina</taxon>
        <taxon>Agaricomycetes</taxon>
        <taxon>Agaricomycetidae</taxon>
        <taxon>Boletales</taxon>
        <taxon>Suillineae</taxon>
        <taxon>Rhizopogonaceae</taxon>
        <taxon>Rhizopogon</taxon>
    </lineage>
</organism>
<keyword evidence="2" id="KW-0521">NADP</keyword>
<dbReference type="PANTHER" id="PTHR43618">
    <property type="entry name" value="7-ALPHA-HYDROXYSTEROID DEHYDROGENASE"/>
    <property type="match status" value="1"/>
</dbReference>
<evidence type="ECO:0000256" key="1">
    <source>
        <dbReference type="ARBA" id="ARBA00006484"/>
    </source>
</evidence>
<dbReference type="OrthoDB" id="2898618at2759"/>
<dbReference type="PRINTS" id="PR00081">
    <property type="entry name" value="GDHRDH"/>
</dbReference>
<dbReference type="Proteomes" id="UP000183567">
    <property type="component" value="Unassembled WGS sequence"/>
</dbReference>
<dbReference type="InterPro" id="IPR052178">
    <property type="entry name" value="Sec_Metab_Biosynth_SDR"/>
</dbReference>
<evidence type="ECO:0008006" key="6">
    <source>
        <dbReference type="Google" id="ProtNLM"/>
    </source>
</evidence>